<evidence type="ECO:0000313" key="3">
    <source>
        <dbReference type="Proteomes" id="UP000299102"/>
    </source>
</evidence>
<dbReference type="EMBL" id="BGZK01000036">
    <property type="protein sequence ID" value="GBP09436.1"/>
    <property type="molecule type" value="Genomic_DNA"/>
</dbReference>
<sequence>MFRPFATVLARRAAGGGDVCVLLFTKLEIQGHSSGCRKLDSDWSISTKYTSGLHHTQTRRHITDTRTRTHARTHARTPVRTYARAHARPPARPFARTHACTHARMRERTHKHTPHTHTQAHTHTRTHTPHKDTYIPLKTVREAF</sequence>
<feature type="region of interest" description="Disordered" evidence="1">
    <location>
        <begin position="53"/>
        <end position="93"/>
    </location>
</feature>
<gene>
    <name evidence="2" type="ORF">EVAR_76474_1</name>
</gene>
<evidence type="ECO:0000256" key="1">
    <source>
        <dbReference type="SAM" id="MobiDB-lite"/>
    </source>
</evidence>
<organism evidence="2 3">
    <name type="scientific">Eumeta variegata</name>
    <name type="common">Bagworm moth</name>
    <name type="synonym">Eumeta japonica</name>
    <dbReference type="NCBI Taxonomy" id="151549"/>
    <lineage>
        <taxon>Eukaryota</taxon>
        <taxon>Metazoa</taxon>
        <taxon>Ecdysozoa</taxon>
        <taxon>Arthropoda</taxon>
        <taxon>Hexapoda</taxon>
        <taxon>Insecta</taxon>
        <taxon>Pterygota</taxon>
        <taxon>Neoptera</taxon>
        <taxon>Endopterygota</taxon>
        <taxon>Lepidoptera</taxon>
        <taxon>Glossata</taxon>
        <taxon>Ditrysia</taxon>
        <taxon>Tineoidea</taxon>
        <taxon>Psychidae</taxon>
        <taxon>Oiketicinae</taxon>
        <taxon>Eumeta</taxon>
    </lineage>
</organism>
<keyword evidence="3" id="KW-1185">Reference proteome</keyword>
<reference evidence="2 3" key="1">
    <citation type="journal article" date="2019" name="Commun. Biol.">
        <title>The bagworm genome reveals a unique fibroin gene that provides high tensile strength.</title>
        <authorList>
            <person name="Kono N."/>
            <person name="Nakamura H."/>
            <person name="Ohtoshi R."/>
            <person name="Tomita M."/>
            <person name="Numata K."/>
            <person name="Arakawa K."/>
        </authorList>
    </citation>
    <scope>NUCLEOTIDE SEQUENCE [LARGE SCALE GENOMIC DNA]</scope>
</reference>
<feature type="compositionally biased region" description="Basic residues" evidence="1">
    <location>
        <begin position="68"/>
        <end position="89"/>
    </location>
</feature>
<accession>A0A4C1T5F4</accession>
<dbReference type="AlphaFoldDB" id="A0A4C1T5F4"/>
<protein>
    <submittedName>
        <fullName evidence="2">Uncharacterized protein</fullName>
    </submittedName>
</protein>
<feature type="compositionally biased region" description="Basic residues" evidence="1">
    <location>
        <begin position="108"/>
        <end position="128"/>
    </location>
</feature>
<feature type="region of interest" description="Disordered" evidence="1">
    <location>
        <begin position="108"/>
        <end position="130"/>
    </location>
</feature>
<comment type="caution">
    <text evidence="2">The sequence shown here is derived from an EMBL/GenBank/DDBJ whole genome shotgun (WGS) entry which is preliminary data.</text>
</comment>
<evidence type="ECO:0000313" key="2">
    <source>
        <dbReference type="EMBL" id="GBP09436.1"/>
    </source>
</evidence>
<proteinExistence type="predicted"/>
<name>A0A4C1T5F4_EUMVA</name>
<dbReference type="Proteomes" id="UP000299102">
    <property type="component" value="Unassembled WGS sequence"/>
</dbReference>